<organism evidence="2 3">
    <name type="scientific">Mycobacterium phage Lolly9</name>
    <dbReference type="NCBI Taxonomy" id="1698711"/>
    <lineage>
        <taxon>Viruses</taxon>
        <taxon>Duplodnaviria</taxon>
        <taxon>Heunggongvirae</taxon>
        <taxon>Uroviricota</taxon>
        <taxon>Caudoviricetes</taxon>
        <taxon>Vilmaviridae</taxon>
        <taxon>Lclasvirinae</taxon>
        <taxon>Lumosvirus</taxon>
        <taxon>Lumosvirus lolly9</taxon>
    </lineage>
</organism>
<proteinExistence type="predicted"/>
<dbReference type="RefSeq" id="YP_009202427.1">
    <property type="nucleotide sequence ID" value="NC_028843.1"/>
</dbReference>
<protein>
    <submittedName>
        <fullName evidence="2">Excise</fullName>
    </submittedName>
</protein>
<dbReference type="InterPro" id="IPR009061">
    <property type="entry name" value="DNA-bd_dom_put_sf"/>
</dbReference>
<name>A0A0K2FNU3_9CAUD</name>
<dbReference type="OrthoDB" id="22712at10239"/>
<evidence type="ECO:0000313" key="2">
    <source>
        <dbReference type="EMBL" id="ALA48458.1"/>
    </source>
</evidence>
<dbReference type="NCBIfam" id="TIGR01764">
    <property type="entry name" value="excise"/>
    <property type="match status" value="1"/>
</dbReference>
<sequence length="72" mass="8133">MSTATLSNPENLTQPLMVTRQDAARLLGLSLREVDNLRASGRLMAKKHGSKVLFPRAELERFVNDLPWEVDQ</sequence>
<evidence type="ECO:0000313" key="3">
    <source>
        <dbReference type="Proteomes" id="UP000201083"/>
    </source>
</evidence>
<accession>A0A0K2FNU3</accession>
<dbReference type="KEGG" id="vg:26629401"/>
<keyword evidence="3" id="KW-1185">Reference proteome</keyword>
<gene>
    <name evidence="2" type="primary">40</name>
    <name evidence="2" type="ORF">LOLLY9_40</name>
</gene>
<feature type="domain" description="Helix-turn-helix" evidence="1">
    <location>
        <begin position="18"/>
        <end position="64"/>
    </location>
</feature>
<dbReference type="InterPro" id="IPR010093">
    <property type="entry name" value="SinI_DNA-bd"/>
</dbReference>
<dbReference type="Proteomes" id="UP000201083">
    <property type="component" value="Segment"/>
</dbReference>
<reference evidence="2 3" key="1">
    <citation type="submission" date="2015-07" db="EMBL/GenBank/DDBJ databases">
        <authorList>
            <person name="Ntshalintshall L."/>
            <person name="Reedoy K."/>
            <person name="Ramruthan J."/>
            <person name="Borthwick M."/>
            <person name="Moodley O.R."/>
            <person name="Larsen M.H."/>
            <person name="Russell D.H."/>
            <person name="Bowman C.A."/>
            <person name="Pope W.A."/>
            <person name="Mavrich T.H."/>
            <person name="Guerrero C.N."/>
            <person name="Jacobs-Sera D.A."/>
            <person name="Hendrix R.W."/>
            <person name="Hatfull G.F."/>
        </authorList>
    </citation>
    <scope>NUCLEOTIDE SEQUENCE [LARGE SCALE GENOMIC DNA]</scope>
</reference>
<dbReference type="SUPFAM" id="SSF46955">
    <property type="entry name" value="Putative DNA-binding domain"/>
    <property type="match status" value="1"/>
</dbReference>
<dbReference type="GeneID" id="26629401"/>
<dbReference type="GO" id="GO:0003677">
    <property type="term" value="F:DNA binding"/>
    <property type="evidence" value="ECO:0007669"/>
    <property type="project" value="InterPro"/>
</dbReference>
<dbReference type="InterPro" id="IPR041657">
    <property type="entry name" value="HTH_17"/>
</dbReference>
<evidence type="ECO:0000259" key="1">
    <source>
        <dbReference type="Pfam" id="PF12728"/>
    </source>
</evidence>
<dbReference type="EMBL" id="KT281791">
    <property type="protein sequence ID" value="ALA48458.1"/>
    <property type="molecule type" value="Genomic_DNA"/>
</dbReference>
<dbReference type="Pfam" id="PF12728">
    <property type="entry name" value="HTH_17"/>
    <property type="match status" value="1"/>
</dbReference>